<comment type="subcellular location">
    <subcellularLocation>
        <location evidence="1">Cell membrane</location>
        <topology evidence="1">Multi-pass membrane protein</topology>
    </subcellularLocation>
</comment>
<evidence type="ECO:0000313" key="11">
    <source>
        <dbReference type="Proteomes" id="UP001499854"/>
    </source>
</evidence>
<keyword evidence="3 7" id="KW-0812">Transmembrane</keyword>
<dbReference type="Proteomes" id="UP001499854">
    <property type="component" value="Unassembled WGS sequence"/>
</dbReference>
<evidence type="ECO:0000256" key="1">
    <source>
        <dbReference type="ARBA" id="ARBA00004651"/>
    </source>
</evidence>
<feature type="transmembrane region" description="Helical" evidence="7">
    <location>
        <begin position="635"/>
        <end position="659"/>
    </location>
</feature>
<dbReference type="PANTHER" id="PTHR30572:SF4">
    <property type="entry name" value="ABC TRANSPORTER PERMEASE YTRF"/>
    <property type="match status" value="1"/>
</dbReference>
<accession>A0ABN2SV59</accession>
<dbReference type="Pfam" id="PF12704">
    <property type="entry name" value="MacB_PCD"/>
    <property type="match status" value="1"/>
</dbReference>
<keyword evidence="5 7" id="KW-0472">Membrane</keyword>
<dbReference type="PANTHER" id="PTHR30572">
    <property type="entry name" value="MEMBRANE COMPONENT OF TRANSPORTER-RELATED"/>
    <property type="match status" value="1"/>
</dbReference>
<feature type="domain" description="ABC3 transporter permease C-terminal" evidence="8">
    <location>
        <begin position="640"/>
        <end position="761"/>
    </location>
</feature>
<feature type="domain" description="MacB-like periplasmic core" evidence="9">
    <location>
        <begin position="419"/>
        <end position="614"/>
    </location>
</feature>
<gene>
    <name evidence="10" type="ORF">GCM10009838_65850</name>
</gene>
<feature type="transmembrane region" description="Helical" evidence="7">
    <location>
        <begin position="420"/>
        <end position="440"/>
    </location>
</feature>
<keyword evidence="11" id="KW-1185">Reference proteome</keyword>
<feature type="transmembrane region" description="Helical" evidence="7">
    <location>
        <begin position="251"/>
        <end position="279"/>
    </location>
</feature>
<evidence type="ECO:0000256" key="6">
    <source>
        <dbReference type="ARBA" id="ARBA00038076"/>
    </source>
</evidence>
<evidence type="ECO:0000256" key="5">
    <source>
        <dbReference type="ARBA" id="ARBA00023136"/>
    </source>
</evidence>
<feature type="transmembrane region" description="Helical" evidence="7">
    <location>
        <begin position="680"/>
        <end position="710"/>
    </location>
</feature>
<sequence>MWRASRAIVKHRKVQTVVIGMVVAVSAFSAVLGLGLLQAANGPFEQAFGQQHGPHAVAAFDAAKASAAQLSATAHAAGVTGAAGPFQAASVSLVMGPDGGGRGEHMTVVGRAQPASGDVDRVNLWKGRWATAPGEIVMALPPGMRLMGPVTQGGRPTDQHTITGPGLPTFTVVGYAYSVSGSADAWVAPSQMSALHPDHLQMLYRFQNADTDEQVKADLAAATKELPADALTGFQSWRTTRASMLAKLEALLPMLIAFGALALAVSVLIVLNVVSGAVVSGYRDIGVYKTIGYTPRQVVSVFVATMAVPAVAGTVIGIPLGTVVGQPLLAKAFSSLGGNQGISPLAEVVCLLGVPLLVGLTALVPARRAAGMSANAAISAGAAPRRGRGLVVQRKLAGSRLPRSVSMGLGLPFARPARSALTLAAVLLGVTTVVFANGLARAMTGVSAASDRIGAVSYDVDRDPAQPGTLDAVALEKAMRATPGVDGVSGGTQDMVGVAGMTTAINAVFYGGDSAKMGWTMVRGHWLDGPNQIVAPARFLNRHHLALGQSLTIELNGHSTRATIVGEDVTGGDSSLNADWTTLQQLDPGRRADHFEVRAASGADRQALAARLRDLDPSWTVQVRDYGDPNAEMKYFSTAITLVLSLVAALGVFNTVLLNTRERRRDLGMLKSVGMTPRQVVAMIVTSMGVLGLVGGIVGLPLGYLLYRVVVPLMEHAQGMDLPASLEHVYSAPLLAGMFLAGVGIAVLGSFVPARSAARLSISEVLRSE</sequence>
<feature type="domain" description="ABC3 transporter permease C-terminal" evidence="8">
    <location>
        <begin position="257"/>
        <end position="373"/>
    </location>
</feature>
<protein>
    <recommendedName>
        <fullName evidence="12">ABC3 transporter permease protein domain-containing protein</fullName>
    </recommendedName>
</protein>
<evidence type="ECO:0000256" key="2">
    <source>
        <dbReference type="ARBA" id="ARBA00022475"/>
    </source>
</evidence>
<comment type="similarity">
    <text evidence="6">Belongs to the ABC-4 integral membrane protein family.</text>
</comment>
<evidence type="ECO:0000259" key="9">
    <source>
        <dbReference type="Pfam" id="PF12704"/>
    </source>
</evidence>
<feature type="transmembrane region" description="Helical" evidence="7">
    <location>
        <begin position="730"/>
        <end position="752"/>
    </location>
</feature>
<feature type="transmembrane region" description="Helical" evidence="7">
    <location>
        <begin position="299"/>
        <end position="321"/>
    </location>
</feature>
<evidence type="ECO:0000313" key="10">
    <source>
        <dbReference type="EMBL" id="GAA1992780.1"/>
    </source>
</evidence>
<dbReference type="InterPro" id="IPR050250">
    <property type="entry name" value="Macrolide_Exporter_MacB"/>
</dbReference>
<keyword evidence="4 7" id="KW-1133">Transmembrane helix</keyword>
<proteinExistence type="inferred from homology"/>
<evidence type="ECO:0000256" key="3">
    <source>
        <dbReference type="ARBA" id="ARBA00022692"/>
    </source>
</evidence>
<evidence type="ECO:0000259" key="8">
    <source>
        <dbReference type="Pfam" id="PF02687"/>
    </source>
</evidence>
<evidence type="ECO:0008006" key="12">
    <source>
        <dbReference type="Google" id="ProtNLM"/>
    </source>
</evidence>
<reference evidence="10 11" key="1">
    <citation type="journal article" date="2019" name="Int. J. Syst. Evol. Microbiol.">
        <title>The Global Catalogue of Microorganisms (GCM) 10K type strain sequencing project: providing services to taxonomists for standard genome sequencing and annotation.</title>
        <authorList>
            <consortium name="The Broad Institute Genomics Platform"/>
            <consortium name="The Broad Institute Genome Sequencing Center for Infectious Disease"/>
            <person name="Wu L."/>
            <person name="Ma J."/>
        </authorList>
    </citation>
    <scope>NUCLEOTIDE SEQUENCE [LARGE SCALE GENOMIC DNA]</scope>
    <source>
        <strain evidence="10 11">JCM 16013</strain>
    </source>
</reference>
<dbReference type="InterPro" id="IPR025857">
    <property type="entry name" value="MacB_PCD"/>
</dbReference>
<dbReference type="Pfam" id="PF02687">
    <property type="entry name" value="FtsX"/>
    <property type="match status" value="2"/>
</dbReference>
<evidence type="ECO:0000256" key="7">
    <source>
        <dbReference type="SAM" id="Phobius"/>
    </source>
</evidence>
<dbReference type="InterPro" id="IPR003838">
    <property type="entry name" value="ABC3_permease_C"/>
</dbReference>
<name>A0ABN2SV59_9ACTN</name>
<keyword evidence="2" id="KW-1003">Cell membrane</keyword>
<evidence type="ECO:0000256" key="4">
    <source>
        <dbReference type="ARBA" id="ARBA00022989"/>
    </source>
</evidence>
<dbReference type="EMBL" id="BAAAQM010000048">
    <property type="protein sequence ID" value="GAA1992780.1"/>
    <property type="molecule type" value="Genomic_DNA"/>
</dbReference>
<feature type="transmembrane region" description="Helical" evidence="7">
    <location>
        <begin position="341"/>
        <end position="364"/>
    </location>
</feature>
<comment type="caution">
    <text evidence="10">The sequence shown here is derived from an EMBL/GenBank/DDBJ whole genome shotgun (WGS) entry which is preliminary data.</text>
</comment>
<organism evidence="10 11">
    <name type="scientific">Catenulispora subtropica</name>
    <dbReference type="NCBI Taxonomy" id="450798"/>
    <lineage>
        <taxon>Bacteria</taxon>
        <taxon>Bacillati</taxon>
        <taxon>Actinomycetota</taxon>
        <taxon>Actinomycetes</taxon>
        <taxon>Catenulisporales</taxon>
        <taxon>Catenulisporaceae</taxon>
        <taxon>Catenulispora</taxon>
    </lineage>
</organism>